<feature type="region of interest" description="Disordered" evidence="1">
    <location>
        <begin position="1"/>
        <end position="27"/>
    </location>
</feature>
<reference evidence="2" key="1">
    <citation type="submission" date="2019-10" db="EMBL/GenBank/DDBJ databases">
        <title>Conservation and host-specific expression of non-tandemly repeated heterogenous ribosome RNA gene in arbuscular mycorrhizal fungi.</title>
        <authorList>
            <person name="Maeda T."/>
            <person name="Kobayashi Y."/>
            <person name="Nakagawa T."/>
            <person name="Ezawa T."/>
            <person name="Yamaguchi K."/>
            <person name="Bino T."/>
            <person name="Nishimoto Y."/>
            <person name="Shigenobu S."/>
            <person name="Kawaguchi M."/>
        </authorList>
    </citation>
    <scope>NUCLEOTIDE SEQUENCE</scope>
    <source>
        <strain evidence="2">HR1</strain>
    </source>
</reference>
<evidence type="ECO:0000256" key="1">
    <source>
        <dbReference type="SAM" id="MobiDB-lite"/>
    </source>
</evidence>
<gene>
    <name evidence="2" type="ORF">RCL2_001184300</name>
</gene>
<dbReference type="Proteomes" id="UP000615446">
    <property type="component" value="Unassembled WGS sequence"/>
</dbReference>
<feature type="compositionally biased region" description="Basic residues" evidence="1">
    <location>
        <begin position="1"/>
        <end position="11"/>
    </location>
</feature>
<evidence type="ECO:0000313" key="3">
    <source>
        <dbReference type="Proteomes" id="UP000615446"/>
    </source>
</evidence>
<accession>A0A8H3LE98</accession>
<name>A0A8H3LE98_9GLOM</name>
<sequence length="98" mass="11931">MRDDRRRRRNLPTKNWNEDNREQDENTEINISDAVTEAFHEIKHISTEENTEENENLSNLIHKEFNPEFQYGSENNLNFEILLQQRQRHEAYTSKQLE</sequence>
<protein>
    <submittedName>
        <fullName evidence="2">Uncharacterized protein</fullName>
    </submittedName>
</protein>
<organism evidence="2 3">
    <name type="scientific">Rhizophagus clarus</name>
    <dbReference type="NCBI Taxonomy" id="94130"/>
    <lineage>
        <taxon>Eukaryota</taxon>
        <taxon>Fungi</taxon>
        <taxon>Fungi incertae sedis</taxon>
        <taxon>Mucoromycota</taxon>
        <taxon>Glomeromycotina</taxon>
        <taxon>Glomeromycetes</taxon>
        <taxon>Glomerales</taxon>
        <taxon>Glomeraceae</taxon>
        <taxon>Rhizophagus</taxon>
    </lineage>
</organism>
<dbReference type="AlphaFoldDB" id="A0A8H3LE98"/>
<evidence type="ECO:0000313" key="2">
    <source>
        <dbReference type="EMBL" id="GES84745.1"/>
    </source>
</evidence>
<comment type="caution">
    <text evidence="2">The sequence shown here is derived from an EMBL/GenBank/DDBJ whole genome shotgun (WGS) entry which is preliminary data.</text>
</comment>
<proteinExistence type="predicted"/>
<dbReference type="EMBL" id="BLAL01000086">
    <property type="protein sequence ID" value="GES84745.1"/>
    <property type="molecule type" value="Genomic_DNA"/>
</dbReference>